<name>A0A4Q0VXI6_9BACI</name>
<reference evidence="2 3" key="1">
    <citation type="journal article" date="2019" name="Int. J. Syst. Evol. Microbiol.">
        <title>Anaerobacillus alkaliphilus sp. nov., a novel alkaliphilic and moderately halophilic bacterium.</title>
        <authorList>
            <person name="Borsodi A.K."/>
            <person name="Aszalos J.M."/>
            <person name="Bihari P."/>
            <person name="Nagy I."/>
            <person name="Schumann P."/>
            <person name="Sproer C."/>
            <person name="Kovacs A.L."/>
            <person name="Boka K."/>
            <person name="Dobosy P."/>
            <person name="Ovari M."/>
            <person name="Szili-Kovacs T."/>
            <person name="Toth E."/>
        </authorList>
    </citation>
    <scope>NUCLEOTIDE SEQUENCE [LARGE SCALE GENOMIC DNA]</scope>
    <source>
        <strain evidence="2 3">B16-10</strain>
    </source>
</reference>
<gene>
    <name evidence="2" type="ORF">DS745_03140</name>
</gene>
<feature type="transmembrane region" description="Helical" evidence="1">
    <location>
        <begin position="12"/>
        <end position="34"/>
    </location>
</feature>
<keyword evidence="1" id="KW-1133">Transmembrane helix</keyword>
<evidence type="ECO:0000256" key="1">
    <source>
        <dbReference type="SAM" id="Phobius"/>
    </source>
</evidence>
<protein>
    <submittedName>
        <fullName evidence="2">Uncharacterized protein</fullName>
    </submittedName>
</protein>
<sequence length="162" mass="19486">MINRNKSKRNWYIVGVVTMLLGGIWLFFHFTYFFNPLTFKKDDVTYLPWSWYENPLTIEYMVLEDEGWQGKIVDDGSEVKFVIDQLKSSPVIQDADREEYQTSDNIIRLIVLRRGDDAILLEVRQEWEGNVFYFTHNRVFVKVTEELEMLFEERFSQVEKLH</sequence>
<dbReference type="AlphaFoldDB" id="A0A4Q0VXI6"/>
<dbReference type="RefSeq" id="WP_129076739.1">
    <property type="nucleotide sequence ID" value="NZ_QOUX01000001.1"/>
</dbReference>
<proteinExistence type="predicted"/>
<keyword evidence="1" id="KW-0472">Membrane</keyword>
<keyword evidence="1" id="KW-0812">Transmembrane</keyword>
<evidence type="ECO:0000313" key="3">
    <source>
        <dbReference type="Proteomes" id="UP000290649"/>
    </source>
</evidence>
<dbReference type="OrthoDB" id="2608210at2"/>
<comment type="caution">
    <text evidence="2">The sequence shown here is derived from an EMBL/GenBank/DDBJ whole genome shotgun (WGS) entry which is preliminary data.</text>
</comment>
<dbReference type="Proteomes" id="UP000290649">
    <property type="component" value="Unassembled WGS sequence"/>
</dbReference>
<accession>A0A4Q0VXI6</accession>
<keyword evidence="3" id="KW-1185">Reference proteome</keyword>
<organism evidence="2 3">
    <name type="scientific">Anaerobacillus alkaliphilus</name>
    <dbReference type="NCBI Taxonomy" id="1548597"/>
    <lineage>
        <taxon>Bacteria</taxon>
        <taxon>Bacillati</taxon>
        <taxon>Bacillota</taxon>
        <taxon>Bacilli</taxon>
        <taxon>Bacillales</taxon>
        <taxon>Bacillaceae</taxon>
        <taxon>Anaerobacillus</taxon>
    </lineage>
</organism>
<dbReference type="EMBL" id="QOUX01000001">
    <property type="protein sequence ID" value="RXJ04394.1"/>
    <property type="molecule type" value="Genomic_DNA"/>
</dbReference>
<evidence type="ECO:0000313" key="2">
    <source>
        <dbReference type="EMBL" id="RXJ04394.1"/>
    </source>
</evidence>